<dbReference type="EMBL" id="BX842629">
    <property type="protein sequence ID" value="CAE76331.1"/>
    <property type="molecule type" value="Genomic_DNA"/>
</dbReference>
<proteinExistence type="predicted"/>
<reference evidence="1" key="2">
    <citation type="submission" date="2003-11" db="EMBL/GenBank/DDBJ databases">
        <authorList>
            <person name="German Neurospora genome project"/>
        </authorList>
    </citation>
    <scope>NUCLEOTIDE SEQUENCE</scope>
</reference>
<protein>
    <submittedName>
        <fullName evidence="1">Uncharacterized protein B20J13.120</fullName>
    </submittedName>
</protein>
<sequence length="135" mass="14506">MAEAGVSTQGRGATTTQQLAVRCGSSHWNLLLHNPETSTPHLPGMRPVLQNVSRPTRGGRIRPTGPSFVEASIVPGIQPDHHYLQQHLASDTCTMSTCWQNCSAQVRACSWKGDSTVFLRLGSLSNTAPSLFGPV</sequence>
<dbReference type="VEuPathDB" id="FungiDB:NCU00961"/>
<accession>Q6MVG7</accession>
<organism evidence="1">
    <name type="scientific">Neurospora crassa</name>
    <dbReference type="NCBI Taxonomy" id="5141"/>
    <lineage>
        <taxon>Eukaryota</taxon>
        <taxon>Fungi</taxon>
        <taxon>Dikarya</taxon>
        <taxon>Ascomycota</taxon>
        <taxon>Pezizomycotina</taxon>
        <taxon>Sordariomycetes</taxon>
        <taxon>Sordariomycetidae</taxon>
        <taxon>Sordariales</taxon>
        <taxon>Sordariaceae</taxon>
        <taxon>Neurospora</taxon>
    </lineage>
</organism>
<evidence type="ECO:0000313" key="1">
    <source>
        <dbReference type="EMBL" id="CAE76331.1"/>
    </source>
</evidence>
<reference evidence="1" key="1">
    <citation type="submission" date="2003-11" db="EMBL/GenBank/DDBJ databases">
        <authorList>
            <person name="Schulte U."/>
            <person name="Aign V."/>
            <person name="Hoheisel J."/>
            <person name="Brandt P."/>
            <person name="Fartmann B."/>
            <person name="Holland R."/>
            <person name="Nyakatura G."/>
            <person name="Mewes H.W."/>
            <person name="Mannhaupt G."/>
        </authorList>
    </citation>
    <scope>NUCLEOTIDE SEQUENCE</scope>
</reference>
<gene>
    <name evidence="1" type="primary">B20J13.120</name>
</gene>
<dbReference type="AlphaFoldDB" id="Q6MVG7"/>
<dbReference type="HOGENOM" id="CLU_1886328_0_0_1"/>
<name>Q6MVG7_NEUCS</name>